<dbReference type="GO" id="GO:0016740">
    <property type="term" value="F:transferase activity"/>
    <property type="evidence" value="ECO:0007669"/>
    <property type="project" value="UniProtKB-KW"/>
</dbReference>
<dbReference type="Pfam" id="PF14251">
    <property type="entry name" value="PterinBD-DUF4346"/>
    <property type="match status" value="1"/>
</dbReference>
<dbReference type="InterPro" id="IPR023451">
    <property type="entry name" value="Thymidate_synth/dCMP_Mease_dom"/>
</dbReference>
<accession>A0A7G9A4D8</accession>
<dbReference type="InterPro" id="IPR025595">
    <property type="entry name" value="PterinBD-DUF4346"/>
</dbReference>
<dbReference type="Gene3D" id="3.30.572.10">
    <property type="entry name" value="Thymidylate synthase/dCMP hydroxymethylase domain"/>
    <property type="match status" value="1"/>
</dbReference>
<dbReference type="InterPro" id="IPR036926">
    <property type="entry name" value="Thymidate_synth/dCMP_Mease_sf"/>
</dbReference>
<dbReference type="Pfam" id="PF00303">
    <property type="entry name" value="Thymidylat_synt"/>
    <property type="match status" value="1"/>
</dbReference>
<reference evidence="4" key="1">
    <citation type="submission" date="2020-07" db="EMBL/GenBank/DDBJ databases">
        <title>Dissolved microcystin release linked to lysis of a Microcystis spp. bloom in Lake Erie (USA) attributed to a novel cyanophage.</title>
        <authorList>
            <person name="McKindles K.M."/>
            <person name="Manes M.A."/>
            <person name="DeMarco J.R."/>
            <person name="McClure A."/>
            <person name="McKay R.M."/>
            <person name="Davis T.W."/>
            <person name="Bullerjahn G.S."/>
        </authorList>
    </citation>
    <scope>NUCLEOTIDE SEQUENCE</scope>
</reference>
<protein>
    <submittedName>
        <fullName evidence="4">Uncharacterized protein</fullName>
    </submittedName>
</protein>
<feature type="domain" description="DUF4346" evidence="3">
    <location>
        <begin position="464"/>
        <end position="537"/>
    </location>
</feature>
<organism evidence="4">
    <name type="scientific">Bacteriophage sp</name>
    <dbReference type="NCBI Taxonomy" id="38018"/>
    <lineage>
        <taxon>Viruses</taxon>
    </lineage>
</organism>
<feature type="domain" description="Thymidylate synthase/dCMP hydroxymethylase" evidence="2">
    <location>
        <begin position="365"/>
        <end position="459"/>
    </location>
</feature>
<sequence length="538" mass="60231">MFNAIYKPNQLILGSGYIAICTGWTPAKSVASKLDPSDYAVIGNLYSASRGINFLVRNLLANPHVRDLVVMDSTPEDKISGSVQCLKDFFENGVHRGKNDVGKECWMIDSLVKGYIDIDVPLEVLNQLRSSVTLKDCLAVYSILPTIKEISEPMYGNFIKPWAEPMVFPYSEPTSEVKPGPRYGHRIEGKTIAETWVKILQKIKTTGTIRPTGYDGKWQELIDLMAVVTDEPPDFYFPEPNYLPIDRAFLTEYIGQILDDSPIHQGVKYTYGQRLRSWFGQDQIEAVINKLIKEIDSASAVMSLWDSGTGNSQSLTSGCYSLALGSQFSRSNQFFFDSDGGEIVPNSIDRGGRSVGDSDHNHGGSPCLNHIWVRVVENELSLTAIFRSNDMFAAWPANAMGLRALQQHIRDEISKRSDYNLSMGPLITISQSAHIYDDCWENVEQLLANQYQSIIDQEIRSYSDPTGNFLVETDGNNITVSQLTSSGEFVGKWEGKNPLKLIRQIIADCPSIQSFHIGYLAREIERASQLKTNYTQDK</sequence>
<dbReference type="SUPFAM" id="SSF55831">
    <property type="entry name" value="Thymidylate synthase/dCMP hydroxymethylase"/>
    <property type="match status" value="2"/>
</dbReference>
<name>A0A7G9A4D8_9VIRU</name>
<evidence type="ECO:0000256" key="1">
    <source>
        <dbReference type="ARBA" id="ARBA00022679"/>
    </source>
</evidence>
<evidence type="ECO:0000259" key="2">
    <source>
        <dbReference type="Pfam" id="PF00303"/>
    </source>
</evidence>
<keyword evidence="1" id="KW-0808">Transferase</keyword>
<evidence type="ECO:0000259" key="3">
    <source>
        <dbReference type="Pfam" id="PF14251"/>
    </source>
</evidence>
<evidence type="ECO:0000313" key="4">
    <source>
        <dbReference type="EMBL" id="QNL31611.1"/>
    </source>
</evidence>
<proteinExistence type="predicted"/>
<dbReference type="EMBL" id="MT840186">
    <property type="protein sequence ID" value="QNL31611.1"/>
    <property type="molecule type" value="Genomic_DNA"/>
</dbReference>